<keyword evidence="2" id="KW-1185">Reference proteome</keyword>
<dbReference type="SUPFAM" id="SSF51004">
    <property type="entry name" value="C-terminal (heme d1) domain of cytochrome cd1-nitrite reductase"/>
    <property type="match status" value="1"/>
</dbReference>
<dbReference type="InterPro" id="IPR015943">
    <property type="entry name" value="WD40/YVTN_repeat-like_dom_sf"/>
</dbReference>
<dbReference type="AlphaFoldDB" id="A0A143PIZ7"/>
<accession>A0A143PIZ7</accession>
<proteinExistence type="predicted"/>
<evidence type="ECO:0000313" key="2">
    <source>
        <dbReference type="Proteomes" id="UP000076079"/>
    </source>
</evidence>
<dbReference type="Pfam" id="PF10282">
    <property type="entry name" value="Lactonase"/>
    <property type="match status" value="1"/>
</dbReference>
<gene>
    <name evidence="1" type="ORF">LuPra_01403</name>
</gene>
<dbReference type="Gene3D" id="2.130.10.10">
    <property type="entry name" value="YVTN repeat-like/Quinoprotein amine dehydrogenase"/>
    <property type="match status" value="2"/>
</dbReference>
<dbReference type="OrthoDB" id="145213at2"/>
<organism evidence="1 2">
    <name type="scientific">Luteitalea pratensis</name>
    <dbReference type="NCBI Taxonomy" id="1855912"/>
    <lineage>
        <taxon>Bacteria</taxon>
        <taxon>Pseudomonadati</taxon>
        <taxon>Acidobacteriota</taxon>
        <taxon>Vicinamibacteria</taxon>
        <taxon>Vicinamibacterales</taxon>
        <taxon>Vicinamibacteraceae</taxon>
        <taxon>Luteitalea</taxon>
    </lineage>
</organism>
<protein>
    <submittedName>
        <fullName evidence="1">3-carboxymuconate cyclase</fullName>
    </submittedName>
</protein>
<reference evidence="1 2" key="1">
    <citation type="journal article" date="2016" name="Genome Announc.">
        <title>First Complete Genome Sequence of a Subdivision 6 Acidobacterium Strain.</title>
        <authorList>
            <person name="Huang S."/>
            <person name="Vieira S."/>
            <person name="Bunk B."/>
            <person name="Riedel T."/>
            <person name="Sproer C."/>
            <person name="Overmann J."/>
        </authorList>
    </citation>
    <scope>NUCLEOTIDE SEQUENCE [LARGE SCALE GENOMIC DNA]</scope>
    <source>
        <strain evidence="2">DSM 100886 HEG_-6_39</strain>
    </source>
</reference>
<dbReference type="Proteomes" id="UP000076079">
    <property type="component" value="Chromosome"/>
</dbReference>
<dbReference type="InterPro" id="IPR011048">
    <property type="entry name" value="Haem_d1_sf"/>
</dbReference>
<dbReference type="RefSeq" id="WP_110170071.1">
    <property type="nucleotide sequence ID" value="NZ_CP015136.1"/>
</dbReference>
<dbReference type="EMBL" id="CP015136">
    <property type="protein sequence ID" value="AMY08210.1"/>
    <property type="molecule type" value="Genomic_DNA"/>
</dbReference>
<evidence type="ECO:0000313" key="1">
    <source>
        <dbReference type="EMBL" id="AMY08210.1"/>
    </source>
</evidence>
<sequence>MSSYIAGADGALTTVGASVPTTQTAACWVVVMPNGRFAYTTIAGSASISAYAIGFDAEITLVQANGRAGETGAGPGDIAITGNGRFLYTLNNGSHTIGAFEVQGDGAIRPIPTGATTPTGANGLAAR</sequence>
<dbReference type="KEGG" id="abac:LuPra_01403"/>
<dbReference type="InterPro" id="IPR019405">
    <property type="entry name" value="Lactonase_7-beta_prop"/>
</dbReference>
<dbReference type="STRING" id="1855912.LuPra_01403"/>
<name>A0A143PIZ7_LUTPR</name>
<reference evidence="2" key="2">
    <citation type="submission" date="2016-04" db="EMBL/GenBank/DDBJ databases">
        <title>First Complete Genome Sequence of a Subdivision 6 Acidobacterium.</title>
        <authorList>
            <person name="Huang S."/>
            <person name="Vieira S."/>
            <person name="Bunk B."/>
            <person name="Riedel T."/>
            <person name="Sproeer C."/>
            <person name="Overmann J."/>
        </authorList>
    </citation>
    <scope>NUCLEOTIDE SEQUENCE [LARGE SCALE GENOMIC DNA]</scope>
    <source>
        <strain evidence="2">DSM 100886 HEG_-6_39</strain>
    </source>
</reference>